<name>A0A1H8EZ18_9EURY</name>
<dbReference type="Proteomes" id="UP000198775">
    <property type="component" value="Unassembled WGS sequence"/>
</dbReference>
<evidence type="ECO:0000256" key="1">
    <source>
        <dbReference type="SAM" id="MobiDB-lite"/>
    </source>
</evidence>
<accession>A0A1H8EZ18</accession>
<dbReference type="EMBL" id="FOCX01000002">
    <property type="protein sequence ID" value="SEN24841.1"/>
    <property type="molecule type" value="Genomic_DNA"/>
</dbReference>
<sequence>MDGDDVEARLEAVERTLADGDADLTAVAEAAEREHELDELQARLDDLESRLTNLAASVQAVRGYVGNVRTVNRDVERRADAALAKVEELERHRPDRGRRESDGDTAASSQPTPDRARTDGRDDDPPESPGDIARRITGRDDEQRDRRRARDERRRDGRGRKREGERRRQSRDRSGGPAGSNAGDDEDGLLSGLRDAF</sequence>
<dbReference type="AlphaFoldDB" id="A0A1H8EZ18"/>
<evidence type="ECO:0000313" key="4">
    <source>
        <dbReference type="Proteomes" id="UP000198775"/>
    </source>
</evidence>
<feature type="domain" description="DUF7310" evidence="2">
    <location>
        <begin position="6"/>
        <end position="88"/>
    </location>
</feature>
<dbReference type="Pfam" id="PF23991">
    <property type="entry name" value="DUF7310"/>
    <property type="match status" value="1"/>
</dbReference>
<reference evidence="4" key="1">
    <citation type="submission" date="2016-10" db="EMBL/GenBank/DDBJ databases">
        <authorList>
            <person name="Varghese N."/>
            <person name="Submissions S."/>
        </authorList>
    </citation>
    <scope>NUCLEOTIDE SEQUENCE [LARGE SCALE GENOMIC DNA]</scope>
    <source>
        <strain evidence="4">IBRC-M 10043</strain>
    </source>
</reference>
<proteinExistence type="predicted"/>
<keyword evidence="4" id="KW-1185">Reference proteome</keyword>
<gene>
    <name evidence="3" type="ORF">SAMN05216388_1002152</name>
</gene>
<evidence type="ECO:0000259" key="2">
    <source>
        <dbReference type="Pfam" id="PF23991"/>
    </source>
</evidence>
<feature type="compositionally biased region" description="Basic and acidic residues" evidence="1">
    <location>
        <begin position="132"/>
        <end position="155"/>
    </location>
</feature>
<protein>
    <recommendedName>
        <fullName evidence="2">DUF7310 domain-containing protein</fullName>
    </recommendedName>
</protein>
<organism evidence="3 4">
    <name type="scientific">Halorientalis persicus</name>
    <dbReference type="NCBI Taxonomy" id="1367881"/>
    <lineage>
        <taxon>Archaea</taxon>
        <taxon>Methanobacteriati</taxon>
        <taxon>Methanobacteriota</taxon>
        <taxon>Stenosarchaea group</taxon>
        <taxon>Halobacteria</taxon>
        <taxon>Halobacteriales</taxon>
        <taxon>Haloarculaceae</taxon>
        <taxon>Halorientalis</taxon>
    </lineage>
</organism>
<feature type="compositionally biased region" description="Basic and acidic residues" evidence="1">
    <location>
        <begin position="162"/>
        <end position="174"/>
    </location>
</feature>
<evidence type="ECO:0000313" key="3">
    <source>
        <dbReference type="EMBL" id="SEN24841.1"/>
    </source>
</evidence>
<feature type="region of interest" description="Disordered" evidence="1">
    <location>
        <begin position="83"/>
        <end position="197"/>
    </location>
</feature>
<dbReference type="RefSeq" id="WP_092657412.1">
    <property type="nucleotide sequence ID" value="NZ_FOCX01000002.1"/>
</dbReference>
<dbReference type="OrthoDB" id="206571at2157"/>
<feature type="compositionally biased region" description="Basic and acidic residues" evidence="1">
    <location>
        <begin position="83"/>
        <end position="102"/>
    </location>
</feature>
<dbReference type="InterPro" id="IPR055734">
    <property type="entry name" value="DUF7310"/>
</dbReference>